<reference evidence="2 3" key="2">
    <citation type="journal article" date="2017" name="Front. Plant Sci.">
        <title>Gene Classification and Mining of Molecular Markers Useful in Red Clover (Trifolium pratense) Breeding.</title>
        <authorList>
            <person name="Istvanek J."/>
            <person name="Dluhosova J."/>
            <person name="Dluhos P."/>
            <person name="Patkova L."/>
            <person name="Nedelnik J."/>
            <person name="Repkova J."/>
        </authorList>
    </citation>
    <scope>NUCLEOTIDE SEQUENCE [LARGE SCALE GENOMIC DNA]</scope>
    <source>
        <strain evidence="3">cv. Tatra</strain>
        <tissue evidence="2">Young leaves</tissue>
    </source>
</reference>
<protein>
    <submittedName>
        <fullName evidence="2">Uncharacterized protein</fullName>
    </submittedName>
</protein>
<dbReference type="EMBL" id="ASHM01034057">
    <property type="protein sequence ID" value="PNX78399.1"/>
    <property type="molecule type" value="Genomic_DNA"/>
</dbReference>
<name>A0A2K3LIQ4_TRIPR</name>
<sequence length="37" mass="4319">MRKRWKRRRNETPMRKFADAAVTGEGEGGSARDLKKK</sequence>
<comment type="caution">
    <text evidence="2">The sequence shown here is derived from an EMBL/GenBank/DDBJ whole genome shotgun (WGS) entry which is preliminary data.</text>
</comment>
<dbReference type="AlphaFoldDB" id="A0A2K3LIQ4"/>
<organism evidence="2 3">
    <name type="scientific">Trifolium pratense</name>
    <name type="common">Red clover</name>
    <dbReference type="NCBI Taxonomy" id="57577"/>
    <lineage>
        <taxon>Eukaryota</taxon>
        <taxon>Viridiplantae</taxon>
        <taxon>Streptophyta</taxon>
        <taxon>Embryophyta</taxon>
        <taxon>Tracheophyta</taxon>
        <taxon>Spermatophyta</taxon>
        <taxon>Magnoliopsida</taxon>
        <taxon>eudicotyledons</taxon>
        <taxon>Gunneridae</taxon>
        <taxon>Pentapetalae</taxon>
        <taxon>rosids</taxon>
        <taxon>fabids</taxon>
        <taxon>Fabales</taxon>
        <taxon>Fabaceae</taxon>
        <taxon>Papilionoideae</taxon>
        <taxon>50 kb inversion clade</taxon>
        <taxon>NPAAA clade</taxon>
        <taxon>Hologalegina</taxon>
        <taxon>IRL clade</taxon>
        <taxon>Trifolieae</taxon>
        <taxon>Trifolium</taxon>
    </lineage>
</organism>
<accession>A0A2K3LIQ4</accession>
<evidence type="ECO:0000313" key="3">
    <source>
        <dbReference type="Proteomes" id="UP000236291"/>
    </source>
</evidence>
<evidence type="ECO:0000256" key="1">
    <source>
        <dbReference type="SAM" id="MobiDB-lite"/>
    </source>
</evidence>
<reference evidence="2 3" key="1">
    <citation type="journal article" date="2014" name="Am. J. Bot.">
        <title>Genome assembly and annotation for red clover (Trifolium pratense; Fabaceae).</title>
        <authorList>
            <person name="Istvanek J."/>
            <person name="Jaros M."/>
            <person name="Krenek A."/>
            <person name="Repkova J."/>
        </authorList>
    </citation>
    <scope>NUCLEOTIDE SEQUENCE [LARGE SCALE GENOMIC DNA]</scope>
    <source>
        <strain evidence="3">cv. Tatra</strain>
        <tissue evidence="2">Young leaves</tissue>
    </source>
</reference>
<feature type="region of interest" description="Disordered" evidence="1">
    <location>
        <begin position="1"/>
        <end position="37"/>
    </location>
</feature>
<gene>
    <name evidence="2" type="ORF">L195_g034377</name>
</gene>
<dbReference type="Proteomes" id="UP000236291">
    <property type="component" value="Unassembled WGS sequence"/>
</dbReference>
<evidence type="ECO:0000313" key="2">
    <source>
        <dbReference type="EMBL" id="PNX78399.1"/>
    </source>
</evidence>
<feature type="non-terminal residue" evidence="2">
    <location>
        <position position="37"/>
    </location>
</feature>
<proteinExistence type="predicted"/>